<dbReference type="AlphaFoldDB" id="A0A1G5XPY6"/>
<dbReference type="GO" id="GO:0003677">
    <property type="term" value="F:DNA binding"/>
    <property type="evidence" value="ECO:0007669"/>
    <property type="project" value="UniProtKB-KW"/>
</dbReference>
<gene>
    <name evidence="1" type="ORF">SAMN03080617_01938</name>
</gene>
<organism evidence="1 2">
    <name type="scientific">Algoriphagus alkaliphilus</name>
    <dbReference type="NCBI Taxonomy" id="279824"/>
    <lineage>
        <taxon>Bacteria</taxon>
        <taxon>Pseudomonadati</taxon>
        <taxon>Bacteroidota</taxon>
        <taxon>Cytophagia</taxon>
        <taxon>Cytophagales</taxon>
        <taxon>Cyclobacteriaceae</taxon>
        <taxon>Algoriphagus</taxon>
    </lineage>
</organism>
<evidence type="ECO:0000313" key="2">
    <source>
        <dbReference type="Proteomes" id="UP000198756"/>
    </source>
</evidence>
<keyword evidence="2" id="KW-1185">Reference proteome</keyword>
<keyword evidence="1" id="KW-0238">DNA-binding</keyword>
<dbReference type="RefSeq" id="WP_175454202.1">
    <property type="nucleotide sequence ID" value="NZ_FMXE01000011.1"/>
</dbReference>
<evidence type="ECO:0000313" key="1">
    <source>
        <dbReference type="EMBL" id="SDA72549.1"/>
    </source>
</evidence>
<name>A0A1G5XPY6_9BACT</name>
<protein>
    <submittedName>
        <fullName evidence="1">Starvation-inducible DNA-binding protein</fullName>
    </submittedName>
</protein>
<proteinExistence type="predicted"/>
<dbReference type="Proteomes" id="UP000198756">
    <property type="component" value="Unassembled WGS sequence"/>
</dbReference>
<accession>A0A1G5XPY6</accession>
<dbReference type="EMBL" id="FMXE01000011">
    <property type="protein sequence ID" value="SDA72549.1"/>
    <property type="molecule type" value="Genomic_DNA"/>
</dbReference>
<sequence>MNTNDIGLEFTESKDQIKMQNGHLANYQIYYQNLRNFHYIIEKEKAVWMLSANLK</sequence>
<reference evidence="2" key="1">
    <citation type="submission" date="2016-10" db="EMBL/GenBank/DDBJ databases">
        <authorList>
            <person name="Varghese N."/>
            <person name="Submissions S."/>
        </authorList>
    </citation>
    <scope>NUCLEOTIDE SEQUENCE [LARGE SCALE GENOMIC DNA]</scope>
    <source>
        <strain evidence="2">DSM 22703</strain>
    </source>
</reference>